<name>A0A2W5QUE6_ANCNO</name>
<reference evidence="8 9" key="1">
    <citation type="submission" date="2017-08" db="EMBL/GenBank/DDBJ databases">
        <title>Infants hospitalized years apart are colonized by the same room-sourced microbial strains.</title>
        <authorList>
            <person name="Brooks B."/>
            <person name="Olm M.R."/>
            <person name="Firek B.A."/>
            <person name="Baker R."/>
            <person name="Thomas B.C."/>
            <person name="Morowitz M.J."/>
            <person name="Banfield J.F."/>
        </authorList>
    </citation>
    <scope>NUCLEOTIDE SEQUENCE [LARGE SCALE GENOMIC DNA]</scope>
    <source>
        <strain evidence="8">S2_005_001_R2_27</strain>
    </source>
</reference>
<gene>
    <name evidence="8" type="ORF">DI549_16200</name>
</gene>
<dbReference type="Pfam" id="PF00239">
    <property type="entry name" value="Resolvase"/>
    <property type="match status" value="1"/>
</dbReference>
<keyword evidence="2" id="KW-0238">DNA-binding</keyword>
<dbReference type="EMBL" id="QFQD01000057">
    <property type="protein sequence ID" value="PZQ80762.1"/>
    <property type="molecule type" value="Genomic_DNA"/>
</dbReference>
<protein>
    <recommendedName>
        <fullName evidence="7">Resolvase/invertase-type recombinase catalytic domain-containing protein</fullName>
    </recommendedName>
</protein>
<dbReference type="InterPro" id="IPR036162">
    <property type="entry name" value="Resolvase-like_N_sf"/>
</dbReference>
<dbReference type="GO" id="GO:0003677">
    <property type="term" value="F:DNA binding"/>
    <property type="evidence" value="ECO:0007669"/>
    <property type="project" value="UniProtKB-KW"/>
</dbReference>
<dbReference type="PROSITE" id="PS51736">
    <property type="entry name" value="RECOMBINASES_3"/>
    <property type="match status" value="1"/>
</dbReference>
<comment type="caution">
    <text evidence="8">The sequence shown here is derived from an EMBL/GenBank/DDBJ whole genome shotgun (WGS) entry which is preliminary data.</text>
</comment>
<sequence length="261" mass="28589">MVPLLPHRQACAYIRVSTDKQGQSGQGLEGQIASITRAAELWGIHIVEWYQDVASGRHSDSLGKRDGVQRAIRHAQALKMPILVDGLDRLSRDMASVEKLVSETRIEIISAKEGSLADPVTLASRAARAEREGDLISENTRRSLEAKKAQGVRLGNPTNLPEAQRKGAKSNADRAAAQVKVIAGELDRLEAWSMKVPQIVELLNQAGSRTSRGLPWTNAALRPVLKKAKALRAPLQFTEVRATTDEDCPPAYNQNTNFGRF</sequence>
<dbReference type="Gene3D" id="3.40.50.1390">
    <property type="entry name" value="Resolvase, N-terminal catalytic domain"/>
    <property type="match status" value="1"/>
</dbReference>
<keyword evidence="3" id="KW-0233">DNA recombination</keyword>
<evidence type="ECO:0000256" key="6">
    <source>
        <dbReference type="SAM" id="MobiDB-lite"/>
    </source>
</evidence>
<evidence type="ECO:0000256" key="1">
    <source>
        <dbReference type="ARBA" id="ARBA00022908"/>
    </source>
</evidence>
<dbReference type="InterPro" id="IPR050639">
    <property type="entry name" value="SSR_resolvase"/>
</dbReference>
<dbReference type="GO" id="GO:0015074">
    <property type="term" value="P:DNA integration"/>
    <property type="evidence" value="ECO:0007669"/>
    <property type="project" value="UniProtKB-KW"/>
</dbReference>
<evidence type="ECO:0000313" key="8">
    <source>
        <dbReference type="EMBL" id="PZQ80762.1"/>
    </source>
</evidence>
<evidence type="ECO:0000259" key="7">
    <source>
        <dbReference type="PROSITE" id="PS51736"/>
    </source>
</evidence>
<dbReference type="CDD" id="cd00338">
    <property type="entry name" value="Ser_Recombinase"/>
    <property type="match status" value="1"/>
</dbReference>
<feature type="region of interest" description="Disordered" evidence="6">
    <location>
        <begin position="147"/>
        <end position="171"/>
    </location>
</feature>
<dbReference type="PROSITE" id="PS00397">
    <property type="entry name" value="RECOMBINASES_1"/>
    <property type="match status" value="1"/>
</dbReference>
<evidence type="ECO:0000313" key="9">
    <source>
        <dbReference type="Proteomes" id="UP000248887"/>
    </source>
</evidence>
<feature type="domain" description="Resolvase/invertase-type recombinase catalytic" evidence="7">
    <location>
        <begin position="9"/>
        <end position="151"/>
    </location>
</feature>
<dbReference type="SMART" id="SM00857">
    <property type="entry name" value="Resolvase"/>
    <property type="match status" value="1"/>
</dbReference>
<dbReference type="SUPFAM" id="SSF53041">
    <property type="entry name" value="Resolvase-like"/>
    <property type="match status" value="1"/>
</dbReference>
<dbReference type="PANTHER" id="PTHR30461:SF2">
    <property type="entry name" value="SERINE RECOMBINASE PINE-RELATED"/>
    <property type="match status" value="1"/>
</dbReference>
<accession>A0A2W5QUE6</accession>
<keyword evidence="1" id="KW-0229">DNA integration</keyword>
<dbReference type="GO" id="GO:0000150">
    <property type="term" value="F:DNA strand exchange activity"/>
    <property type="evidence" value="ECO:0007669"/>
    <property type="project" value="InterPro"/>
</dbReference>
<evidence type="ECO:0000256" key="3">
    <source>
        <dbReference type="ARBA" id="ARBA00023172"/>
    </source>
</evidence>
<feature type="active site" description="O-(5'-phospho-DNA)-serine intermediate" evidence="4 5">
    <location>
        <position position="17"/>
    </location>
</feature>
<dbReference type="PANTHER" id="PTHR30461">
    <property type="entry name" value="DNA-INVERTASE FROM LAMBDOID PROPHAGE"/>
    <property type="match status" value="1"/>
</dbReference>
<proteinExistence type="predicted"/>
<evidence type="ECO:0000256" key="4">
    <source>
        <dbReference type="PIRSR" id="PIRSR606118-50"/>
    </source>
</evidence>
<dbReference type="Proteomes" id="UP000248887">
    <property type="component" value="Unassembled WGS sequence"/>
</dbReference>
<organism evidence="8 9">
    <name type="scientific">Ancylobacter novellus</name>
    <name type="common">Thiobacillus novellus</name>
    <dbReference type="NCBI Taxonomy" id="921"/>
    <lineage>
        <taxon>Bacteria</taxon>
        <taxon>Pseudomonadati</taxon>
        <taxon>Pseudomonadota</taxon>
        <taxon>Alphaproteobacteria</taxon>
        <taxon>Hyphomicrobiales</taxon>
        <taxon>Xanthobacteraceae</taxon>
        <taxon>Ancylobacter</taxon>
    </lineage>
</organism>
<dbReference type="AlphaFoldDB" id="A0A2W5QUE6"/>
<evidence type="ECO:0000256" key="5">
    <source>
        <dbReference type="PROSITE-ProRule" id="PRU10137"/>
    </source>
</evidence>
<dbReference type="InterPro" id="IPR006119">
    <property type="entry name" value="Resolv_N"/>
</dbReference>
<dbReference type="InterPro" id="IPR006118">
    <property type="entry name" value="Recombinase_CS"/>
</dbReference>
<evidence type="ECO:0000256" key="2">
    <source>
        <dbReference type="ARBA" id="ARBA00023125"/>
    </source>
</evidence>